<feature type="non-terminal residue" evidence="3">
    <location>
        <position position="333"/>
    </location>
</feature>
<dbReference type="EMBL" id="BRZM01000045">
    <property type="protein sequence ID" value="GLD61405.1"/>
    <property type="molecule type" value="Genomic_DNA"/>
</dbReference>
<dbReference type="AlphaFoldDB" id="A0AAD3MVV7"/>
<dbReference type="InterPro" id="IPR006561">
    <property type="entry name" value="DZF_dom"/>
</dbReference>
<feature type="compositionally biased region" description="Polar residues" evidence="1">
    <location>
        <begin position="60"/>
        <end position="70"/>
    </location>
</feature>
<dbReference type="GO" id="GO:0003725">
    <property type="term" value="F:double-stranded RNA binding"/>
    <property type="evidence" value="ECO:0007669"/>
    <property type="project" value="TreeGrafter"/>
</dbReference>
<keyword evidence="4" id="KW-1185">Reference proteome</keyword>
<dbReference type="Pfam" id="PF20965">
    <property type="entry name" value="DZF_C"/>
    <property type="match status" value="1"/>
</dbReference>
<feature type="region of interest" description="Disordered" evidence="1">
    <location>
        <begin position="60"/>
        <end position="86"/>
    </location>
</feature>
<dbReference type="InterPro" id="IPR049401">
    <property type="entry name" value="DZF_dom_N"/>
</dbReference>
<dbReference type="InterPro" id="IPR043519">
    <property type="entry name" value="NT_sf"/>
</dbReference>
<dbReference type="Pfam" id="PF07528">
    <property type="entry name" value="DZF_N"/>
    <property type="match status" value="1"/>
</dbReference>
<dbReference type="Proteomes" id="UP001279410">
    <property type="component" value="Unassembled WGS sequence"/>
</dbReference>
<dbReference type="Gene3D" id="1.10.1410.40">
    <property type="match status" value="1"/>
</dbReference>
<reference evidence="3" key="1">
    <citation type="submission" date="2022-08" db="EMBL/GenBank/DDBJ databases">
        <title>Genome sequencing of akame (Lates japonicus).</title>
        <authorList>
            <person name="Hashiguchi Y."/>
            <person name="Takahashi H."/>
        </authorList>
    </citation>
    <scope>NUCLEOTIDE SEQUENCE</scope>
    <source>
        <strain evidence="3">Kochi</strain>
    </source>
</reference>
<feature type="compositionally biased region" description="Basic and acidic residues" evidence="1">
    <location>
        <begin position="193"/>
        <end position="210"/>
    </location>
</feature>
<dbReference type="GO" id="GO:0003727">
    <property type="term" value="F:single-stranded RNA binding"/>
    <property type="evidence" value="ECO:0007669"/>
    <property type="project" value="TreeGrafter"/>
</dbReference>
<accession>A0AAD3MVV7</accession>
<evidence type="ECO:0000313" key="4">
    <source>
        <dbReference type="Proteomes" id="UP001279410"/>
    </source>
</evidence>
<dbReference type="GO" id="GO:0071011">
    <property type="term" value="C:precatalytic spliceosome"/>
    <property type="evidence" value="ECO:0007669"/>
    <property type="project" value="TreeGrafter"/>
</dbReference>
<feature type="domain" description="DZF" evidence="2">
    <location>
        <begin position="12"/>
        <end position="333"/>
    </location>
</feature>
<comment type="caution">
    <text evidence="3">The sequence shown here is derived from an EMBL/GenBank/DDBJ whole genome shotgun (WGS) entry which is preliminary data.</text>
</comment>
<evidence type="ECO:0000256" key="1">
    <source>
        <dbReference type="SAM" id="MobiDB-lite"/>
    </source>
</evidence>
<proteinExistence type="predicted"/>
<dbReference type="Gene3D" id="3.30.460.10">
    <property type="entry name" value="Beta Polymerase, domain 2"/>
    <property type="match status" value="1"/>
</dbReference>
<dbReference type="PROSITE" id="PS51703">
    <property type="entry name" value="DZF"/>
    <property type="match status" value="1"/>
</dbReference>
<sequence>MSLSLPPQRSFRSFANDDRHVMAKHASIYPAPEELEAVQTLVSTVEGALKKVSDWMDGLNKSSGKTSASSEAGDKAVEEDAAETKPDGTSVLCGVTRVGLVAKGLLIKGDMDLELVLMCREKPTKLLLYTISANLPLQIQTMTEDKYEVRSSVPEAAIQVCSTKDPQLTLKITLSSLAMREEHSTTEEEEGDQDVHTEKQRDDKEEEKEKDVLDRHRCRAALASLRHAKWFQARVTDLKSCVIILRILRDMCNRLPVWQPLKGWPLELICEKAIATCNRPLGPGEALRRVMECIASGILLPGGPGVHDPCEREPTDVLSDLSAQQADAITHSA</sequence>
<protein>
    <submittedName>
        <fullName evidence="3">Spermatid perinuclear RNA-binding protein-like isoform X1</fullName>
    </submittedName>
</protein>
<gene>
    <name evidence="3" type="ORF">AKAME5_001321400</name>
</gene>
<name>A0AAD3MVV7_LATJO</name>
<dbReference type="PANTHER" id="PTHR45762:SF1">
    <property type="entry name" value="SPERMATID PERINUCLEAR RNA-BINDING PROTEIN"/>
    <property type="match status" value="1"/>
</dbReference>
<dbReference type="PANTHER" id="PTHR45762">
    <property type="entry name" value="ZINC FINGER RNA-BINDING PROTEIN"/>
    <property type="match status" value="1"/>
</dbReference>
<dbReference type="FunFam" id="3.30.460.10:FF:000003">
    <property type="entry name" value="interleukin enhancer-binding factor 3 isoform X2"/>
    <property type="match status" value="1"/>
</dbReference>
<feature type="compositionally biased region" description="Basic and acidic residues" evidence="1">
    <location>
        <begin position="72"/>
        <end position="86"/>
    </location>
</feature>
<dbReference type="SMART" id="SM00572">
    <property type="entry name" value="DZF"/>
    <property type="match status" value="1"/>
</dbReference>
<dbReference type="InterPro" id="IPR049402">
    <property type="entry name" value="DZF_dom_C"/>
</dbReference>
<feature type="region of interest" description="Disordered" evidence="1">
    <location>
        <begin position="179"/>
        <end position="210"/>
    </location>
</feature>
<evidence type="ECO:0000259" key="2">
    <source>
        <dbReference type="PROSITE" id="PS51703"/>
    </source>
</evidence>
<organism evidence="3 4">
    <name type="scientific">Lates japonicus</name>
    <name type="common">Japanese lates</name>
    <dbReference type="NCBI Taxonomy" id="270547"/>
    <lineage>
        <taxon>Eukaryota</taxon>
        <taxon>Metazoa</taxon>
        <taxon>Chordata</taxon>
        <taxon>Craniata</taxon>
        <taxon>Vertebrata</taxon>
        <taxon>Euteleostomi</taxon>
        <taxon>Actinopterygii</taxon>
        <taxon>Neopterygii</taxon>
        <taxon>Teleostei</taxon>
        <taxon>Neoteleostei</taxon>
        <taxon>Acanthomorphata</taxon>
        <taxon>Carangaria</taxon>
        <taxon>Carangaria incertae sedis</taxon>
        <taxon>Centropomidae</taxon>
        <taxon>Lates</taxon>
    </lineage>
</organism>
<dbReference type="FunFam" id="1.10.1410.40:FF:000001">
    <property type="entry name" value="interleukin enhancer-binding factor 3 isoform X1"/>
    <property type="match status" value="1"/>
</dbReference>
<evidence type="ECO:0000313" key="3">
    <source>
        <dbReference type="EMBL" id="GLD61405.1"/>
    </source>
</evidence>